<dbReference type="InterPro" id="IPR036922">
    <property type="entry name" value="Rieske_2Fe-2S_sf"/>
</dbReference>
<evidence type="ECO:0000256" key="5">
    <source>
        <dbReference type="ARBA" id="ARBA00023014"/>
    </source>
</evidence>
<dbReference type="Gene3D" id="2.102.10.10">
    <property type="entry name" value="Rieske [2Fe-2S] iron-sulphur domain"/>
    <property type="match status" value="1"/>
</dbReference>
<dbReference type="SUPFAM" id="SSF50022">
    <property type="entry name" value="ISP domain"/>
    <property type="match status" value="1"/>
</dbReference>
<evidence type="ECO:0000259" key="6">
    <source>
        <dbReference type="PROSITE" id="PS51296"/>
    </source>
</evidence>
<evidence type="ECO:0000256" key="3">
    <source>
        <dbReference type="ARBA" id="ARBA00023002"/>
    </source>
</evidence>
<dbReference type="Gene3D" id="3.90.380.10">
    <property type="entry name" value="Naphthalene 1,2-dioxygenase Alpha Subunit, Chain A, domain 1"/>
    <property type="match status" value="1"/>
</dbReference>
<sequence>MCRAAVRGALRCGRCGFCLAVKGSCAMLNNFWYGLAHGSAITSIPRQVVVMGRPLVLYRTAGGRVVALEDRCAHRDTALSGGWVEGNCLRCPYHGWRYAPDGACTEIPANQPGVAISRLAKVETFPVQERHGLVWVFLGELPEAQRPELPPLPEYAAPGWRAVRGEFTWSGHYTRVIANTVDMSHAPFVHAAAFGRKEAPRIQTYHIESERWRGSASIQFKTKPAYFLKLVLGQTPPDGSITSTFHLPNVTQVHHRFGRIQFILFLVHVPVDDRTTHTCWLHLRNFVTHAWADPFMHRDVVRTFRQDDSVVRLQPPGPVPEQLGAEVHAPSDGLEVAYRRLRRLCGRVEWASPAQNPRITEGASP</sequence>
<dbReference type="InterPro" id="IPR044043">
    <property type="entry name" value="VanA_C_cat"/>
</dbReference>
<dbReference type="PROSITE" id="PS51296">
    <property type="entry name" value="RIESKE"/>
    <property type="match status" value="1"/>
</dbReference>
<gene>
    <name evidence="7" type="ORF">ISF26_11650</name>
</gene>
<dbReference type="InterPro" id="IPR050584">
    <property type="entry name" value="Cholesterol_7-desaturase"/>
</dbReference>
<protein>
    <submittedName>
        <fullName evidence="7">Aromatic ring-hydroxylating dioxygenase subunit alpha</fullName>
    </submittedName>
</protein>
<keyword evidence="4" id="KW-0408">Iron</keyword>
<evidence type="ECO:0000313" key="7">
    <source>
        <dbReference type="EMBL" id="UFP96971.1"/>
    </source>
</evidence>
<keyword evidence="5" id="KW-0411">Iron-sulfur</keyword>
<dbReference type="Pfam" id="PF00355">
    <property type="entry name" value="Rieske"/>
    <property type="match status" value="1"/>
</dbReference>
<dbReference type="GO" id="GO:0051213">
    <property type="term" value="F:dioxygenase activity"/>
    <property type="evidence" value="ECO:0007669"/>
    <property type="project" value="UniProtKB-KW"/>
</dbReference>
<proteinExistence type="predicted"/>
<keyword evidence="1" id="KW-0001">2Fe-2S</keyword>
<evidence type="ECO:0000256" key="1">
    <source>
        <dbReference type="ARBA" id="ARBA00022714"/>
    </source>
</evidence>
<dbReference type="SUPFAM" id="SSF55961">
    <property type="entry name" value="Bet v1-like"/>
    <property type="match status" value="1"/>
</dbReference>
<evidence type="ECO:0000313" key="8">
    <source>
        <dbReference type="Proteomes" id="UP001054846"/>
    </source>
</evidence>
<evidence type="ECO:0000256" key="4">
    <source>
        <dbReference type="ARBA" id="ARBA00023004"/>
    </source>
</evidence>
<keyword evidence="3" id="KW-0560">Oxidoreductase</keyword>
<dbReference type="PANTHER" id="PTHR21266:SF59">
    <property type="entry name" value="BLR4922 PROTEIN"/>
    <property type="match status" value="1"/>
</dbReference>
<dbReference type="Pfam" id="PF19112">
    <property type="entry name" value="VanA_C"/>
    <property type="match status" value="1"/>
</dbReference>
<evidence type="ECO:0000256" key="2">
    <source>
        <dbReference type="ARBA" id="ARBA00022723"/>
    </source>
</evidence>
<reference evidence="7 8" key="1">
    <citation type="journal article" date="2021" name="Genome Biol. Evol.">
        <title>Complete Genome Sequencing of a Novel Gloeobacter Species from a Waterfall Cave in Mexico.</title>
        <authorList>
            <person name="Saw J.H."/>
            <person name="Cardona T."/>
            <person name="Montejano G."/>
        </authorList>
    </citation>
    <scope>NUCLEOTIDE SEQUENCE [LARGE SCALE GENOMIC DNA]</scope>
    <source>
        <strain evidence="7">MG652769</strain>
    </source>
</reference>
<keyword evidence="8" id="KW-1185">Reference proteome</keyword>
<dbReference type="EMBL" id="CP063845">
    <property type="protein sequence ID" value="UFP96971.1"/>
    <property type="molecule type" value="Genomic_DNA"/>
</dbReference>
<dbReference type="Proteomes" id="UP001054846">
    <property type="component" value="Chromosome"/>
</dbReference>
<name>A0ABY3PU40_9CYAN</name>
<accession>A0ABY3PU40</accession>
<dbReference type="InterPro" id="IPR017941">
    <property type="entry name" value="Rieske_2Fe-2S"/>
</dbReference>
<dbReference type="PANTHER" id="PTHR21266">
    <property type="entry name" value="IRON-SULFUR DOMAIN CONTAINING PROTEIN"/>
    <property type="match status" value="1"/>
</dbReference>
<keyword evidence="2" id="KW-0479">Metal-binding</keyword>
<keyword evidence="7" id="KW-0223">Dioxygenase</keyword>
<feature type="domain" description="Rieske" evidence="6">
    <location>
        <begin position="32"/>
        <end position="136"/>
    </location>
</feature>
<organism evidence="7 8">
    <name type="scientific">Gloeobacter morelensis MG652769</name>
    <dbReference type="NCBI Taxonomy" id="2781736"/>
    <lineage>
        <taxon>Bacteria</taxon>
        <taxon>Bacillati</taxon>
        <taxon>Cyanobacteriota</taxon>
        <taxon>Cyanophyceae</taxon>
        <taxon>Gloeobacterales</taxon>
        <taxon>Gloeobacteraceae</taxon>
        <taxon>Gloeobacter</taxon>
        <taxon>Gloeobacter morelensis</taxon>
    </lineage>
</organism>